<dbReference type="Pfam" id="PF01266">
    <property type="entry name" value="DAO"/>
    <property type="match status" value="1"/>
</dbReference>
<dbReference type="GO" id="GO:0050660">
    <property type="term" value="F:flavin adenine dinucleotide binding"/>
    <property type="evidence" value="ECO:0007669"/>
    <property type="project" value="InterPro"/>
</dbReference>
<reference evidence="9 10" key="1">
    <citation type="submission" date="2020-04" db="EMBL/GenBank/DDBJ databases">
        <authorList>
            <person name="Laetsch R D."/>
            <person name="Stevens L."/>
            <person name="Kumar S."/>
            <person name="Blaxter L. M."/>
        </authorList>
    </citation>
    <scope>NUCLEOTIDE SEQUENCE [LARGE SCALE GENOMIC DNA]</scope>
</reference>
<dbReference type="OrthoDB" id="424974at2759"/>
<dbReference type="GO" id="GO:0008115">
    <property type="term" value="F:sarcosine oxidase activity"/>
    <property type="evidence" value="ECO:0007669"/>
    <property type="project" value="UniProtKB-EC"/>
</dbReference>
<evidence type="ECO:0000313" key="9">
    <source>
        <dbReference type="EMBL" id="CAB3397061.1"/>
    </source>
</evidence>
<gene>
    <name evidence="9" type="ORF">CBOVIS_LOCUS529</name>
</gene>
<name>A0A8S1EBP4_9PELO</name>
<dbReference type="Gene3D" id="3.50.50.60">
    <property type="entry name" value="FAD/NAD(P)-binding domain"/>
    <property type="match status" value="1"/>
</dbReference>
<dbReference type="GO" id="GO:0005777">
    <property type="term" value="C:peroxisome"/>
    <property type="evidence" value="ECO:0007669"/>
    <property type="project" value="TreeGrafter"/>
</dbReference>
<keyword evidence="6" id="KW-0560">Oxidoreductase</keyword>
<dbReference type="EC" id="1.5.3.1" evidence="3"/>
<dbReference type="InterPro" id="IPR006076">
    <property type="entry name" value="FAD-dep_OxRdtase"/>
</dbReference>
<dbReference type="InterPro" id="IPR045170">
    <property type="entry name" value="MTOX"/>
</dbReference>
<comment type="similarity">
    <text evidence="2">Belongs to the MSOX/MTOX family.</text>
</comment>
<comment type="catalytic activity">
    <reaction evidence="7">
        <text>sarcosine + O2 + H2O = formaldehyde + glycine + H2O2</text>
        <dbReference type="Rhea" id="RHEA:13313"/>
        <dbReference type="ChEBI" id="CHEBI:15377"/>
        <dbReference type="ChEBI" id="CHEBI:15379"/>
        <dbReference type="ChEBI" id="CHEBI:16240"/>
        <dbReference type="ChEBI" id="CHEBI:16842"/>
        <dbReference type="ChEBI" id="CHEBI:57305"/>
        <dbReference type="ChEBI" id="CHEBI:57433"/>
        <dbReference type="EC" id="1.5.3.1"/>
    </reaction>
</comment>
<dbReference type="SUPFAM" id="SSF54373">
    <property type="entry name" value="FAD-linked reductases, C-terminal domain"/>
    <property type="match status" value="1"/>
</dbReference>
<comment type="caution">
    <text evidence="9">The sequence shown here is derived from an EMBL/GenBank/DDBJ whole genome shotgun (WGS) entry which is preliminary data.</text>
</comment>
<evidence type="ECO:0000256" key="4">
    <source>
        <dbReference type="ARBA" id="ARBA00022630"/>
    </source>
</evidence>
<evidence type="ECO:0000256" key="3">
    <source>
        <dbReference type="ARBA" id="ARBA00012769"/>
    </source>
</evidence>
<dbReference type="PANTHER" id="PTHR10961">
    <property type="entry name" value="PEROXISOMAL SARCOSINE OXIDASE"/>
    <property type="match status" value="1"/>
</dbReference>
<evidence type="ECO:0000256" key="7">
    <source>
        <dbReference type="ARBA" id="ARBA00052742"/>
    </source>
</evidence>
<sequence length="381" mass="42478">MTQKIYDVIVVGAGIFGSCTAFHCQKSGLKTLLLEQFKVGHSNGSSHGMTRIIRYAHAEKECLPLVDDTYSQIAELEKQRNEKLWKNTGLLWAATGNQLENISKILKDFKINHEIIDGEKIENRYPQFKFNSEWKALIDPMGGVIYANKWLNAFQTEFKNQGGKLQDLEEVKSYDDSADLVAIITNKGAYKTKKVVFTVGPWLAKLLPNINFKIEPLSIAACFWQPKDKANAHLFSDDKLPAFIARDEINQRSSYGLPGEDYPGTFKCCYHTGAPLDAELNHPEKTPEQYISWPGEFLKEHVPLADSSKPKHIDLCKYTMSPDHGYVLGPVSDNHPNLIVGGCGSGSGFKVAPAIGRVLSELAAGKEPSIDISQFSPKRFN</sequence>
<dbReference type="EMBL" id="CADEPM010000001">
    <property type="protein sequence ID" value="CAB3397061.1"/>
    <property type="molecule type" value="Genomic_DNA"/>
</dbReference>
<accession>A0A8S1EBP4</accession>
<dbReference type="PROSITE" id="PS51257">
    <property type="entry name" value="PROKAR_LIPOPROTEIN"/>
    <property type="match status" value="1"/>
</dbReference>
<proteinExistence type="inferred from homology"/>
<feature type="domain" description="FAD dependent oxidoreductase" evidence="8">
    <location>
        <begin position="7"/>
        <end position="362"/>
    </location>
</feature>
<evidence type="ECO:0000313" key="10">
    <source>
        <dbReference type="Proteomes" id="UP000494206"/>
    </source>
</evidence>
<protein>
    <recommendedName>
        <fullName evidence="3">sarcosine oxidasee (formaldehyde-forming)</fullName>
        <ecNumber evidence="3">1.5.3.1</ecNumber>
    </recommendedName>
</protein>
<comment type="cofactor">
    <cofactor evidence="1">
        <name>FAD</name>
        <dbReference type="ChEBI" id="CHEBI:57692"/>
    </cofactor>
</comment>
<evidence type="ECO:0000256" key="1">
    <source>
        <dbReference type="ARBA" id="ARBA00001974"/>
    </source>
</evidence>
<dbReference type="AlphaFoldDB" id="A0A8S1EBP4"/>
<keyword evidence="5" id="KW-0274">FAD</keyword>
<dbReference type="GO" id="GO:0033514">
    <property type="term" value="P:L-lysine catabolic process to acetyl-CoA via L-pipecolate"/>
    <property type="evidence" value="ECO:0007669"/>
    <property type="project" value="TreeGrafter"/>
</dbReference>
<evidence type="ECO:0000256" key="2">
    <source>
        <dbReference type="ARBA" id="ARBA00010989"/>
    </source>
</evidence>
<dbReference type="SUPFAM" id="SSF51905">
    <property type="entry name" value="FAD/NAD(P)-binding domain"/>
    <property type="match status" value="1"/>
</dbReference>
<keyword evidence="10" id="KW-1185">Reference proteome</keyword>
<dbReference type="Gene3D" id="3.30.9.10">
    <property type="entry name" value="D-Amino Acid Oxidase, subunit A, domain 2"/>
    <property type="match status" value="1"/>
</dbReference>
<dbReference type="GO" id="GO:0050031">
    <property type="term" value="F:L-pipecolate oxidase activity"/>
    <property type="evidence" value="ECO:0007669"/>
    <property type="project" value="TreeGrafter"/>
</dbReference>
<evidence type="ECO:0000256" key="6">
    <source>
        <dbReference type="ARBA" id="ARBA00023002"/>
    </source>
</evidence>
<evidence type="ECO:0000259" key="8">
    <source>
        <dbReference type="Pfam" id="PF01266"/>
    </source>
</evidence>
<dbReference type="FunFam" id="3.50.50.60:FF:000189">
    <property type="entry name" value="Monomeric sarcosine oxidase"/>
    <property type="match status" value="1"/>
</dbReference>
<keyword evidence="4" id="KW-0285">Flavoprotein</keyword>
<evidence type="ECO:0000256" key="5">
    <source>
        <dbReference type="ARBA" id="ARBA00022827"/>
    </source>
</evidence>
<organism evidence="9 10">
    <name type="scientific">Caenorhabditis bovis</name>
    <dbReference type="NCBI Taxonomy" id="2654633"/>
    <lineage>
        <taxon>Eukaryota</taxon>
        <taxon>Metazoa</taxon>
        <taxon>Ecdysozoa</taxon>
        <taxon>Nematoda</taxon>
        <taxon>Chromadorea</taxon>
        <taxon>Rhabditida</taxon>
        <taxon>Rhabditina</taxon>
        <taxon>Rhabditomorpha</taxon>
        <taxon>Rhabditoidea</taxon>
        <taxon>Rhabditidae</taxon>
        <taxon>Peloderinae</taxon>
        <taxon>Caenorhabditis</taxon>
    </lineage>
</organism>
<dbReference type="PANTHER" id="PTHR10961:SF46">
    <property type="entry name" value="PEROXISOMAL SARCOSINE OXIDASE"/>
    <property type="match status" value="1"/>
</dbReference>
<dbReference type="InterPro" id="IPR036188">
    <property type="entry name" value="FAD/NAD-bd_sf"/>
</dbReference>
<dbReference type="Proteomes" id="UP000494206">
    <property type="component" value="Unassembled WGS sequence"/>
</dbReference>